<reference evidence="2 3" key="1">
    <citation type="submission" date="2013-08" db="EMBL/GenBank/DDBJ databases">
        <title>The genome sequence of Knoellia aerolata.</title>
        <authorList>
            <person name="Zhu W."/>
            <person name="Wang G."/>
        </authorList>
    </citation>
    <scope>NUCLEOTIDE SEQUENCE [LARGE SCALE GENOMIC DNA]</scope>
    <source>
        <strain evidence="2 3">DSM 18566</strain>
    </source>
</reference>
<protein>
    <recommendedName>
        <fullName evidence="1">DUF4031 domain-containing protein</fullName>
    </recommendedName>
</protein>
<evidence type="ECO:0000313" key="3">
    <source>
        <dbReference type="Proteomes" id="UP000030013"/>
    </source>
</evidence>
<dbReference type="eggNOG" id="COG4339">
    <property type="taxonomic scope" value="Bacteria"/>
</dbReference>
<sequence length="251" mass="27174">MLLIDPPAWPAHGRLWSHLVSDTSVEELHAFATRVGIPRRGFEGDHYDVPEERYAAVVAAGALPVEGRELLQRLRDSGLRIAKRKHERVLQSTSHASWLPRGGRADVIASRQENAPPNTVVVRLAVTGPSGLLVRRRPDGDLDLPSSPVGSATVEAALADLVVSTVGAAGRQAPSLIGYVRNVVREPDDHYPWPTPFACFAVHALPSSGREVLTVGEWVALRDSAGELGDRHWWPVVALHLGLISVDAAHD</sequence>
<dbReference type="Pfam" id="PF13223">
    <property type="entry name" value="DUF4031"/>
    <property type="match status" value="1"/>
</dbReference>
<evidence type="ECO:0000259" key="1">
    <source>
        <dbReference type="Pfam" id="PF13223"/>
    </source>
</evidence>
<dbReference type="EMBL" id="AVPL01000053">
    <property type="protein sequence ID" value="KGN40099.1"/>
    <property type="molecule type" value="Genomic_DNA"/>
</dbReference>
<name>A0A0A0JTT1_9MICO</name>
<dbReference type="RefSeq" id="WP_245618472.1">
    <property type="nucleotide sequence ID" value="NZ_AVPL01000053.1"/>
</dbReference>
<dbReference type="Proteomes" id="UP000030013">
    <property type="component" value="Unassembled WGS sequence"/>
</dbReference>
<gene>
    <name evidence="2" type="ORF">N801_08130</name>
</gene>
<evidence type="ECO:0000313" key="2">
    <source>
        <dbReference type="EMBL" id="KGN40099.1"/>
    </source>
</evidence>
<dbReference type="STRING" id="1385519.N801_08130"/>
<dbReference type="AlphaFoldDB" id="A0A0A0JTT1"/>
<proteinExistence type="predicted"/>
<dbReference type="InterPro" id="IPR025109">
    <property type="entry name" value="DUF4031"/>
</dbReference>
<keyword evidence="3" id="KW-1185">Reference proteome</keyword>
<accession>A0A0A0JTT1</accession>
<organism evidence="2 3">
    <name type="scientific">Knoellia aerolata DSM 18566</name>
    <dbReference type="NCBI Taxonomy" id="1385519"/>
    <lineage>
        <taxon>Bacteria</taxon>
        <taxon>Bacillati</taxon>
        <taxon>Actinomycetota</taxon>
        <taxon>Actinomycetes</taxon>
        <taxon>Micrococcales</taxon>
        <taxon>Intrasporangiaceae</taxon>
        <taxon>Knoellia</taxon>
    </lineage>
</organism>
<feature type="domain" description="DUF4031" evidence="1">
    <location>
        <begin position="3"/>
        <end position="76"/>
    </location>
</feature>
<comment type="caution">
    <text evidence="2">The sequence shown here is derived from an EMBL/GenBank/DDBJ whole genome shotgun (WGS) entry which is preliminary data.</text>
</comment>